<keyword evidence="1" id="KW-1277">Toxin-antitoxin system</keyword>
<name>A0A1T4Y0W5_9BACT</name>
<proteinExistence type="predicted"/>
<dbReference type="AlphaFoldDB" id="A0A1T4Y0W5"/>
<evidence type="ECO:0000313" key="3">
    <source>
        <dbReference type="Proteomes" id="UP000190774"/>
    </source>
</evidence>
<dbReference type="EMBL" id="FUYE01000006">
    <property type="protein sequence ID" value="SKA95273.1"/>
    <property type="molecule type" value="Genomic_DNA"/>
</dbReference>
<dbReference type="Gene3D" id="3.30.2310.20">
    <property type="entry name" value="RelE-like"/>
    <property type="match status" value="1"/>
</dbReference>
<organism evidence="2 3">
    <name type="scientific">Prosthecobacter debontii</name>
    <dbReference type="NCBI Taxonomy" id="48467"/>
    <lineage>
        <taxon>Bacteria</taxon>
        <taxon>Pseudomonadati</taxon>
        <taxon>Verrucomicrobiota</taxon>
        <taxon>Verrucomicrobiia</taxon>
        <taxon>Verrucomicrobiales</taxon>
        <taxon>Verrucomicrobiaceae</taxon>
        <taxon>Prosthecobacter</taxon>
    </lineage>
</organism>
<dbReference type="InterPro" id="IPR035093">
    <property type="entry name" value="RelE/ParE_toxin_dom_sf"/>
</dbReference>
<dbReference type="Proteomes" id="UP000190774">
    <property type="component" value="Unassembled WGS sequence"/>
</dbReference>
<dbReference type="InterPro" id="IPR007712">
    <property type="entry name" value="RelE/ParE_toxin"/>
</dbReference>
<protein>
    <submittedName>
        <fullName evidence="2">ParE toxin of type II toxin-antitoxin system, parDE</fullName>
    </submittedName>
</protein>
<gene>
    <name evidence="2" type="ORF">SAMN02745166_02323</name>
</gene>
<dbReference type="OrthoDB" id="278204at2"/>
<reference evidence="3" key="1">
    <citation type="submission" date="2017-02" db="EMBL/GenBank/DDBJ databases">
        <authorList>
            <person name="Varghese N."/>
            <person name="Submissions S."/>
        </authorList>
    </citation>
    <scope>NUCLEOTIDE SEQUENCE [LARGE SCALE GENOMIC DNA]</scope>
    <source>
        <strain evidence="3">ATCC 700200</strain>
    </source>
</reference>
<dbReference type="RefSeq" id="WP_078813521.1">
    <property type="nucleotide sequence ID" value="NZ_FUYE01000006.1"/>
</dbReference>
<accession>A0A1T4Y0W5</accession>
<sequence length="104" mass="12495">MAFEVITHPEVLEELDEAMTYLQGRSLWSAERLLGEYDSHIAKITASPSGYHFVYREYRRINLKRFSYHVIYRVRDTSIYVIALAHDKRHPDYWKHHIQDEEQG</sequence>
<evidence type="ECO:0000313" key="2">
    <source>
        <dbReference type="EMBL" id="SKA95273.1"/>
    </source>
</evidence>
<dbReference type="Pfam" id="PF05016">
    <property type="entry name" value="ParE_toxin"/>
    <property type="match status" value="1"/>
</dbReference>
<evidence type="ECO:0000256" key="1">
    <source>
        <dbReference type="ARBA" id="ARBA00022649"/>
    </source>
</evidence>
<keyword evidence="3" id="KW-1185">Reference proteome</keyword>
<dbReference type="STRING" id="48467.SAMN02745166_02323"/>